<dbReference type="Gene3D" id="2.120.10.80">
    <property type="entry name" value="Kelch-type beta propeller"/>
    <property type="match status" value="1"/>
</dbReference>
<reference evidence="3" key="1">
    <citation type="journal article" date="2020" name="Fungal Divers.">
        <title>Resolving the Mortierellaceae phylogeny through synthesis of multi-gene phylogenetics and phylogenomics.</title>
        <authorList>
            <person name="Vandepol N."/>
            <person name="Liber J."/>
            <person name="Desiro A."/>
            <person name="Na H."/>
            <person name="Kennedy M."/>
            <person name="Barry K."/>
            <person name="Grigoriev I.V."/>
            <person name="Miller A.N."/>
            <person name="O'Donnell K."/>
            <person name="Stajich J.E."/>
            <person name="Bonito G."/>
        </authorList>
    </citation>
    <scope>NUCLEOTIDE SEQUENCE</scope>
    <source>
        <strain evidence="3">NVP60</strain>
    </source>
</reference>
<feature type="compositionally biased region" description="Gly residues" evidence="1">
    <location>
        <begin position="285"/>
        <end position="304"/>
    </location>
</feature>
<sequence length="567" mass="59800">STAWARSGSDYLVQGGYVSLNGVSQYVSSQFFALDLSTNWQVTAPAWRALSNGTVSRSFYGINLPTNQTFLTLRYVEPTTYTITAYNVASNTWDLPRTIATASASDVMTYGLKPVVDPTSGLIYIAGIAGMNIYNPTDQTWDSRPIVTGTLMARPCDSRYRVLAHDQHLVRNGEDGTTLVVFGGRTSILTPNIFTGSIHILDITTGVWTSGLPDAAAPRVFAGCVLVVDQFVVWAGSSNGNDTISSPQPIVFDVTLKKWVDSYKAPAYYLANPPPKRPTPSSGPGSNGGGGGGGGSGSGGGTGSGNSNSNGDGPGSGSDSKSSSPALIIGSVAGGLAFVVIIVGLLWYQRRQNKKLNEVKEQVSLQRMVIEAERSNKPVVTNKNSHRSDGDSGAGRAFTRNNGGVDHSSGSSGGNDNISTSITYPTLPVYSPNSKSNYNNNASLQNDITSSLSPKLPYNAEFSPAPGSSIVTYPVAVSSPVMFASPATTYSPANSNSSPHGLQSTLSSTSGPQAVQVIGGPQQYYSPSGRAPQMFGDGRGGTDAYYHEQESFGRRRQNHPQEGNQFY</sequence>
<dbReference type="AlphaFoldDB" id="A0A9P6QND5"/>
<dbReference type="InterPro" id="IPR015915">
    <property type="entry name" value="Kelch-typ_b-propeller"/>
</dbReference>
<feature type="transmembrane region" description="Helical" evidence="2">
    <location>
        <begin position="326"/>
        <end position="348"/>
    </location>
</feature>
<evidence type="ECO:0000256" key="1">
    <source>
        <dbReference type="SAM" id="MobiDB-lite"/>
    </source>
</evidence>
<feature type="non-terminal residue" evidence="3">
    <location>
        <position position="1"/>
    </location>
</feature>
<protein>
    <recommendedName>
        <fullName evidence="5">Galactose oxidase</fullName>
    </recommendedName>
</protein>
<accession>A0A9P6QND5</accession>
<feature type="region of interest" description="Disordered" evidence="1">
    <location>
        <begin position="489"/>
        <end position="511"/>
    </location>
</feature>
<evidence type="ECO:0000256" key="2">
    <source>
        <dbReference type="SAM" id="Phobius"/>
    </source>
</evidence>
<dbReference type="SUPFAM" id="SSF117281">
    <property type="entry name" value="Kelch motif"/>
    <property type="match status" value="1"/>
</dbReference>
<feature type="region of interest" description="Disordered" evidence="1">
    <location>
        <begin position="376"/>
        <end position="418"/>
    </location>
</feature>
<name>A0A9P6QND5_9FUNG</name>
<dbReference type="OrthoDB" id="10251809at2759"/>
<dbReference type="EMBL" id="JAAAIN010003136">
    <property type="protein sequence ID" value="KAG0287485.1"/>
    <property type="molecule type" value="Genomic_DNA"/>
</dbReference>
<keyword evidence="2" id="KW-0812">Transmembrane</keyword>
<evidence type="ECO:0000313" key="3">
    <source>
        <dbReference type="EMBL" id="KAG0287485.1"/>
    </source>
</evidence>
<evidence type="ECO:0008006" key="5">
    <source>
        <dbReference type="Google" id="ProtNLM"/>
    </source>
</evidence>
<gene>
    <name evidence="3" type="ORF">BGZ97_007081</name>
</gene>
<proteinExistence type="predicted"/>
<organism evidence="3 4">
    <name type="scientific">Linnemannia gamsii</name>
    <dbReference type="NCBI Taxonomy" id="64522"/>
    <lineage>
        <taxon>Eukaryota</taxon>
        <taxon>Fungi</taxon>
        <taxon>Fungi incertae sedis</taxon>
        <taxon>Mucoromycota</taxon>
        <taxon>Mortierellomycotina</taxon>
        <taxon>Mortierellomycetes</taxon>
        <taxon>Mortierellales</taxon>
        <taxon>Mortierellaceae</taxon>
        <taxon>Linnemannia</taxon>
    </lineage>
</organism>
<dbReference type="Proteomes" id="UP000823405">
    <property type="component" value="Unassembled WGS sequence"/>
</dbReference>
<comment type="caution">
    <text evidence="3">The sequence shown here is derived from an EMBL/GenBank/DDBJ whole genome shotgun (WGS) entry which is preliminary data.</text>
</comment>
<evidence type="ECO:0000313" key="4">
    <source>
        <dbReference type="Proteomes" id="UP000823405"/>
    </source>
</evidence>
<dbReference type="CDD" id="cd12087">
    <property type="entry name" value="TM_EGFR-like"/>
    <property type="match status" value="1"/>
</dbReference>
<feature type="region of interest" description="Disordered" evidence="1">
    <location>
        <begin position="270"/>
        <end position="323"/>
    </location>
</feature>
<keyword evidence="4" id="KW-1185">Reference proteome</keyword>
<keyword evidence="2" id="KW-1133">Transmembrane helix</keyword>
<feature type="compositionally biased region" description="Low complexity" evidence="1">
    <location>
        <begin position="305"/>
        <end position="323"/>
    </location>
</feature>
<feature type="compositionally biased region" description="Low complexity" evidence="1">
    <location>
        <begin position="401"/>
        <end position="418"/>
    </location>
</feature>
<keyword evidence="2" id="KW-0472">Membrane</keyword>